<dbReference type="RefSeq" id="WP_068666765.1">
    <property type="nucleotide sequence ID" value="NZ_LYPB01000074.1"/>
</dbReference>
<organism evidence="4 5">
    <name type="scientific">Paenibacillus oryzisoli</name>
    <dbReference type="NCBI Taxonomy" id="1850517"/>
    <lineage>
        <taxon>Bacteria</taxon>
        <taxon>Bacillati</taxon>
        <taxon>Bacillota</taxon>
        <taxon>Bacilli</taxon>
        <taxon>Bacillales</taxon>
        <taxon>Paenibacillaceae</taxon>
        <taxon>Paenibacillus</taxon>
    </lineage>
</organism>
<comment type="caution">
    <text evidence="4">The sequence shown here is derived from an EMBL/GenBank/DDBJ whole genome shotgun (WGS) entry which is preliminary data.</text>
</comment>
<dbReference type="Gene3D" id="3.20.80.10">
    <property type="entry name" value="Regulatory factor, effector binding domain"/>
    <property type="match status" value="1"/>
</dbReference>
<dbReference type="SMART" id="SM00422">
    <property type="entry name" value="HTH_MERR"/>
    <property type="match status" value="1"/>
</dbReference>
<dbReference type="Proteomes" id="UP000078454">
    <property type="component" value="Unassembled WGS sequence"/>
</dbReference>
<name>A0A198A6Q7_9BACL</name>
<keyword evidence="5" id="KW-1185">Reference proteome</keyword>
<dbReference type="GO" id="GO:0003700">
    <property type="term" value="F:DNA-binding transcription factor activity"/>
    <property type="evidence" value="ECO:0007669"/>
    <property type="project" value="InterPro"/>
</dbReference>
<dbReference type="InterPro" id="IPR011256">
    <property type="entry name" value="Reg_factor_effector_dom_sf"/>
</dbReference>
<evidence type="ECO:0000313" key="4">
    <source>
        <dbReference type="EMBL" id="OAS16668.1"/>
    </source>
</evidence>
<gene>
    <name evidence="4" type="ORF">A8708_07310</name>
</gene>
<keyword evidence="2" id="KW-0175">Coiled coil</keyword>
<dbReference type="InterPro" id="IPR047057">
    <property type="entry name" value="MerR_fam"/>
</dbReference>
<keyword evidence="1" id="KW-0238">DNA-binding</keyword>
<dbReference type="InterPro" id="IPR000551">
    <property type="entry name" value="MerR-type_HTH_dom"/>
</dbReference>
<protein>
    <recommendedName>
        <fullName evidence="3">HTH merR-type domain-containing protein</fullName>
    </recommendedName>
</protein>
<dbReference type="AlphaFoldDB" id="A0A198A6Q7"/>
<dbReference type="PROSITE" id="PS50937">
    <property type="entry name" value="HTH_MERR_2"/>
    <property type="match status" value="1"/>
</dbReference>
<evidence type="ECO:0000259" key="3">
    <source>
        <dbReference type="PROSITE" id="PS50937"/>
    </source>
</evidence>
<reference evidence="4 5" key="1">
    <citation type="submission" date="2016-05" db="EMBL/GenBank/DDBJ databases">
        <title>Paenibacillus sp. 1ZS3-15 nov., isolated from the rhizosphere soil.</title>
        <authorList>
            <person name="Zhang X.X."/>
            <person name="Zhang J."/>
        </authorList>
    </citation>
    <scope>NUCLEOTIDE SEQUENCE [LARGE SCALE GENOMIC DNA]</scope>
    <source>
        <strain evidence="4 5">1ZS3-15</strain>
    </source>
</reference>
<dbReference type="InterPro" id="IPR029442">
    <property type="entry name" value="GyrI-like"/>
</dbReference>
<dbReference type="STRING" id="1850517.A8708_07310"/>
<dbReference type="InterPro" id="IPR009061">
    <property type="entry name" value="DNA-bd_dom_put_sf"/>
</dbReference>
<proteinExistence type="predicted"/>
<dbReference type="CDD" id="cd01107">
    <property type="entry name" value="HTH_BmrR"/>
    <property type="match status" value="1"/>
</dbReference>
<dbReference type="SUPFAM" id="SSF55136">
    <property type="entry name" value="Probable bacterial effector-binding domain"/>
    <property type="match status" value="1"/>
</dbReference>
<feature type="domain" description="HTH merR-type" evidence="3">
    <location>
        <begin position="1"/>
        <end position="74"/>
    </location>
</feature>
<accession>A0A198A6Q7</accession>
<sequence length="281" mass="32112">MSNFIRIGLFSKIAQVTIRTLRHYDERGLLKPAYIDNATSYRYYTYEQLTRIHHIVVLKETGFSLDEIATMIDQALTMDDMKQMMHKKKANLANQIEEAAQQMARIESRLHQLERMGEKPAYEVGIKQVPALYMAGLRRIVPRVLDMPVYRCQMFEELEAGLGSGVLDSHMQQEYMLYHMTEFIEENFDIEAGVSLDSLAHLRPTGPITLYEIPAEPMVASLVYKGPFMGVGEGILALFTWLGANGFAQTGPVRELHLFGRENYVQDYNNVVVELQVPISQ</sequence>
<dbReference type="InterPro" id="IPR010499">
    <property type="entry name" value="AraC_E-bd"/>
</dbReference>
<feature type="coiled-coil region" evidence="2">
    <location>
        <begin position="78"/>
        <end position="116"/>
    </location>
</feature>
<dbReference type="SUPFAM" id="SSF46955">
    <property type="entry name" value="Putative DNA-binding domain"/>
    <property type="match status" value="1"/>
</dbReference>
<dbReference type="SMART" id="SM00871">
    <property type="entry name" value="AraC_E_bind"/>
    <property type="match status" value="1"/>
</dbReference>
<evidence type="ECO:0000256" key="1">
    <source>
        <dbReference type="ARBA" id="ARBA00023125"/>
    </source>
</evidence>
<dbReference type="EMBL" id="LYPB01000074">
    <property type="protein sequence ID" value="OAS16668.1"/>
    <property type="molecule type" value="Genomic_DNA"/>
</dbReference>
<dbReference type="GO" id="GO:0003677">
    <property type="term" value="F:DNA binding"/>
    <property type="evidence" value="ECO:0007669"/>
    <property type="project" value="UniProtKB-KW"/>
</dbReference>
<evidence type="ECO:0000313" key="5">
    <source>
        <dbReference type="Proteomes" id="UP000078454"/>
    </source>
</evidence>
<dbReference type="Gene3D" id="1.10.1660.10">
    <property type="match status" value="1"/>
</dbReference>
<dbReference type="PROSITE" id="PS00552">
    <property type="entry name" value="HTH_MERR_1"/>
    <property type="match status" value="1"/>
</dbReference>
<evidence type="ECO:0000256" key="2">
    <source>
        <dbReference type="SAM" id="Coils"/>
    </source>
</evidence>
<dbReference type="PANTHER" id="PTHR30204:SF97">
    <property type="entry name" value="MERR FAMILY REGULATORY PROTEIN"/>
    <property type="match status" value="1"/>
</dbReference>
<dbReference type="Pfam" id="PF13411">
    <property type="entry name" value="MerR_1"/>
    <property type="match status" value="1"/>
</dbReference>
<dbReference type="PANTHER" id="PTHR30204">
    <property type="entry name" value="REDOX-CYCLING DRUG-SENSING TRANSCRIPTIONAL ACTIVATOR SOXR"/>
    <property type="match status" value="1"/>
</dbReference>
<dbReference type="Pfam" id="PF06445">
    <property type="entry name" value="GyrI-like"/>
    <property type="match status" value="1"/>
</dbReference>